<dbReference type="Proteomes" id="UP000030475">
    <property type="component" value="Unassembled WGS sequence"/>
</dbReference>
<accession>A0AA40MDM9</accession>
<name>A0AA40MDM9_BURPE</name>
<evidence type="ECO:0000256" key="1">
    <source>
        <dbReference type="SAM" id="MobiDB-lite"/>
    </source>
</evidence>
<feature type="compositionally biased region" description="Low complexity" evidence="1">
    <location>
        <begin position="65"/>
        <end position="77"/>
    </location>
</feature>
<feature type="compositionally biased region" description="Basic residues" evidence="1">
    <location>
        <begin position="1"/>
        <end position="26"/>
    </location>
</feature>
<reference evidence="2 3" key="1">
    <citation type="submission" date="2014-08" db="EMBL/GenBank/DDBJ databases">
        <authorList>
            <person name="Bunnell A."/>
            <person name="Chain P.S."/>
            <person name="Chertkov O."/>
            <person name="Currie B.J."/>
            <person name="Daligault H.E."/>
            <person name="Davenport K.W."/>
            <person name="Davis C."/>
            <person name="Gleasner C.D."/>
            <person name="Johnson S.L."/>
            <person name="Kaestli M."/>
            <person name="Koren S."/>
            <person name="Kunde Y.A."/>
            <person name="Mayo M."/>
            <person name="McMurry K.K."/>
            <person name="Price E.P."/>
            <person name="Reitenga K.G."/>
            <person name="Robison R."/>
            <person name="Rosovitz M.J."/>
            <person name="Sarovich D.S."/>
            <person name="Teshima H."/>
        </authorList>
    </citation>
    <scope>NUCLEOTIDE SEQUENCE [LARGE SCALE GENOMIC DNA]</scope>
    <source>
        <strain evidence="2 3">MSHR44</strain>
    </source>
</reference>
<evidence type="ECO:0000313" key="2">
    <source>
        <dbReference type="EMBL" id="KGX10927.1"/>
    </source>
</evidence>
<comment type="caution">
    <text evidence="2">The sequence shown here is derived from an EMBL/GenBank/DDBJ whole genome shotgun (WGS) entry which is preliminary data.</text>
</comment>
<proteinExistence type="predicted"/>
<feature type="compositionally biased region" description="Basic residues" evidence="1">
    <location>
        <begin position="206"/>
        <end position="221"/>
    </location>
</feature>
<feature type="region of interest" description="Disordered" evidence="1">
    <location>
        <begin position="1"/>
        <end position="122"/>
    </location>
</feature>
<feature type="compositionally biased region" description="Basic and acidic residues" evidence="1">
    <location>
        <begin position="99"/>
        <end position="115"/>
    </location>
</feature>
<dbReference type="EMBL" id="JQIM01000009">
    <property type="protein sequence ID" value="KGX10927.1"/>
    <property type="molecule type" value="Genomic_DNA"/>
</dbReference>
<feature type="region of interest" description="Disordered" evidence="1">
    <location>
        <begin position="186"/>
        <end position="245"/>
    </location>
</feature>
<organism evidence="2 3">
    <name type="scientific">Burkholderia pseudomallei</name>
    <name type="common">Pseudomonas pseudomallei</name>
    <dbReference type="NCBI Taxonomy" id="28450"/>
    <lineage>
        <taxon>Bacteria</taxon>
        <taxon>Pseudomonadati</taxon>
        <taxon>Pseudomonadota</taxon>
        <taxon>Betaproteobacteria</taxon>
        <taxon>Burkholderiales</taxon>
        <taxon>Burkholderiaceae</taxon>
        <taxon>Burkholderia</taxon>
        <taxon>pseudomallei group</taxon>
    </lineage>
</organism>
<evidence type="ECO:0000313" key="3">
    <source>
        <dbReference type="Proteomes" id="UP000030475"/>
    </source>
</evidence>
<feature type="compositionally biased region" description="Low complexity" evidence="1">
    <location>
        <begin position="222"/>
        <end position="233"/>
    </location>
</feature>
<feature type="compositionally biased region" description="Low complexity" evidence="1">
    <location>
        <begin position="196"/>
        <end position="205"/>
    </location>
</feature>
<protein>
    <submittedName>
        <fullName evidence="2">Uncharacterized protein</fullName>
    </submittedName>
</protein>
<feature type="compositionally biased region" description="Basic residues" evidence="1">
    <location>
        <begin position="81"/>
        <end position="98"/>
    </location>
</feature>
<gene>
    <name evidence="2" type="ORF">Y036_4518</name>
</gene>
<dbReference type="AlphaFoldDB" id="A0AA40MDM9"/>
<sequence>MRSCARRPGRSRTARPRRGRSTRGHRGGLGWRRDRRVGPTAPLDSRRASFMPRIPCKPHTPGSLAASRSRAPHAHAATRMIRGRSRAPSRCRERLHRRSAGDHHDGAEWHRDRRVGPTAPLDSSRITSRITRRIALPRTPKHRPPKPGAPRTFAGRIGPLAPFVCPFVVSHPLAPPPRLTSLNQVAHRAPPPAATPPRTAGPPARAARRSPAARRSRRPARRSAPPAACAAAPAAPPRVRARPAA</sequence>